<proteinExistence type="predicted"/>
<dbReference type="Proteomes" id="UP000827872">
    <property type="component" value="Linkage Group LG13"/>
</dbReference>
<gene>
    <name evidence="1" type="ORF">K3G42_015085</name>
</gene>
<sequence length="181" mass="20498">MLARVLKAAQQEEDSEFESTLQMTQMSHDIDWLHCQASLCKVNLYNRDSPKADKERKLVCFVDVSSFNEKDKDQNSETSSNQSSDFDCLYGFDLEEKEVIVIKDDNNNPANTEGSVCFFKQGHCHKGNVVNWLSNDLQKYAVGFQHALTPLKIPPKSNTSDSSTEDKTFQQDDMIFKSPGA</sequence>
<evidence type="ECO:0000313" key="1">
    <source>
        <dbReference type="EMBL" id="KAH8012176.1"/>
    </source>
</evidence>
<dbReference type="EMBL" id="CM037626">
    <property type="protein sequence ID" value="KAH8012176.1"/>
    <property type="molecule type" value="Genomic_DNA"/>
</dbReference>
<keyword evidence="2" id="KW-1185">Reference proteome</keyword>
<reference evidence="1" key="1">
    <citation type="submission" date="2021-08" db="EMBL/GenBank/DDBJ databases">
        <title>The first chromosome-level gecko genome reveals the dynamic sex chromosomes of Neotropical dwarf geckos (Sphaerodactylidae: Sphaerodactylus).</title>
        <authorList>
            <person name="Pinto B.J."/>
            <person name="Keating S.E."/>
            <person name="Gamble T."/>
        </authorList>
    </citation>
    <scope>NUCLEOTIDE SEQUENCE</scope>
    <source>
        <strain evidence="1">TG3544</strain>
    </source>
</reference>
<name>A0ACB8FYB4_9SAUR</name>
<protein>
    <submittedName>
        <fullName evidence="1">Uncharacterized protein</fullName>
    </submittedName>
</protein>
<evidence type="ECO:0000313" key="2">
    <source>
        <dbReference type="Proteomes" id="UP000827872"/>
    </source>
</evidence>
<accession>A0ACB8FYB4</accession>
<comment type="caution">
    <text evidence="1">The sequence shown here is derived from an EMBL/GenBank/DDBJ whole genome shotgun (WGS) entry which is preliminary data.</text>
</comment>
<organism evidence="1 2">
    <name type="scientific">Sphaerodactylus townsendi</name>
    <dbReference type="NCBI Taxonomy" id="933632"/>
    <lineage>
        <taxon>Eukaryota</taxon>
        <taxon>Metazoa</taxon>
        <taxon>Chordata</taxon>
        <taxon>Craniata</taxon>
        <taxon>Vertebrata</taxon>
        <taxon>Euteleostomi</taxon>
        <taxon>Lepidosauria</taxon>
        <taxon>Squamata</taxon>
        <taxon>Bifurcata</taxon>
        <taxon>Gekkota</taxon>
        <taxon>Sphaerodactylidae</taxon>
        <taxon>Sphaerodactylus</taxon>
    </lineage>
</organism>